<dbReference type="PROSITE" id="PS51819">
    <property type="entry name" value="VOC"/>
    <property type="match status" value="1"/>
</dbReference>
<organism evidence="2 3">
    <name type="scientific">Paenibacillus mendelii</name>
    <dbReference type="NCBI Taxonomy" id="206163"/>
    <lineage>
        <taxon>Bacteria</taxon>
        <taxon>Bacillati</taxon>
        <taxon>Bacillota</taxon>
        <taxon>Bacilli</taxon>
        <taxon>Bacillales</taxon>
        <taxon>Paenibacillaceae</taxon>
        <taxon>Paenibacillus</taxon>
    </lineage>
</organism>
<keyword evidence="3" id="KW-1185">Reference proteome</keyword>
<comment type="caution">
    <text evidence="2">The sequence shown here is derived from an EMBL/GenBank/DDBJ whole genome shotgun (WGS) entry which is preliminary data.</text>
</comment>
<dbReference type="InterPro" id="IPR037523">
    <property type="entry name" value="VOC_core"/>
</dbReference>
<dbReference type="InterPro" id="IPR029068">
    <property type="entry name" value="Glyas_Bleomycin-R_OHBP_Dase"/>
</dbReference>
<protein>
    <submittedName>
        <fullName evidence="2">VOC family protein</fullName>
    </submittedName>
</protein>
<dbReference type="Pfam" id="PF00903">
    <property type="entry name" value="Glyoxalase"/>
    <property type="match status" value="1"/>
</dbReference>
<dbReference type="CDD" id="cd06587">
    <property type="entry name" value="VOC"/>
    <property type="match status" value="1"/>
</dbReference>
<evidence type="ECO:0000259" key="1">
    <source>
        <dbReference type="PROSITE" id="PS51819"/>
    </source>
</evidence>
<dbReference type="RefSeq" id="WP_204820769.1">
    <property type="nucleotide sequence ID" value="NZ_JANHOF010000020.1"/>
</dbReference>
<dbReference type="EMBL" id="JBHLVF010000006">
    <property type="protein sequence ID" value="MFC0390073.1"/>
    <property type="molecule type" value="Genomic_DNA"/>
</dbReference>
<evidence type="ECO:0000313" key="2">
    <source>
        <dbReference type="EMBL" id="MFC0390073.1"/>
    </source>
</evidence>
<dbReference type="Gene3D" id="3.10.180.10">
    <property type="entry name" value="2,3-Dihydroxybiphenyl 1,2-Dioxygenase, domain 1"/>
    <property type="match status" value="1"/>
</dbReference>
<gene>
    <name evidence="2" type="ORF">ACFFJ8_01660</name>
</gene>
<dbReference type="SUPFAM" id="SSF54593">
    <property type="entry name" value="Glyoxalase/Bleomycin resistance protein/Dihydroxybiphenyl dioxygenase"/>
    <property type="match status" value="1"/>
</dbReference>
<dbReference type="Proteomes" id="UP001589818">
    <property type="component" value="Unassembled WGS sequence"/>
</dbReference>
<evidence type="ECO:0000313" key="3">
    <source>
        <dbReference type="Proteomes" id="UP001589818"/>
    </source>
</evidence>
<reference evidence="2 3" key="1">
    <citation type="submission" date="2024-09" db="EMBL/GenBank/DDBJ databases">
        <authorList>
            <person name="Sun Q."/>
            <person name="Mori K."/>
        </authorList>
    </citation>
    <scope>NUCLEOTIDE SEQUENCE [LARGE SCALE GENOMIC DNA]</scope>
    <source>
        <strain evidence="2 3">CCM 4839</strain>
    </source>
</reference>
<name>A0ABV6J5I8_9BACL</name>
<accession>A0ABV6J5I8</accession>
<proteinExistence type="predicted"/>
<feature type="domain" description="VOC" evidence="1">
    <location>
        <begin position="8"/>
        <end position="127"/>
    </location>
</feature>
<dbReference type="InterPro" id="IPR004360">
    <property type="entry name" value="Glyas_Fos-R_dOase_dom"/>
</dbReference>
<sequence length="132" mass="14778">MTKPIAKGIDCVYLPASDPRSSAEWYVQHLGLTLKRPITNNAQAQLGFPAGDTIFLMQTKESQNANYFDSFGNEQCLLTLEIENFDEVFELLSSAGVRIDPIEDNGGCGRNFYVYDPDGNKIDLWSGWPHTQ</sequence>